<feature type="region of interest" description="Disordered" evidence="7">
    <location>
        <begin position="761"/>
        <end position="822"/>
    </location>
</feature>
<feature type="region of interest" description="Disordered" evidence="7">
    <location>
        <begin position="1350"/>
        <end position="1391"/>
    </location>
</feature>
<feature type="compositionally biased region" description="Low complexity" evidence="7">
    <location>
        <begin position="388"/>
        <end position="397"/>
    </location>
</feature>
<feature type="compositionally biased region" description="Basic and acidic residues" evidence="7">
    <location>
        <begin position="789"/>
        <end position="805"/>
    </location>
</feature>
<dbReference type="Pfam" id="PF00505">
    <property type="entry name" value="HMG_box"/>
    <property type="match status" value="1"/>
</dbReference>
<feature type="compositionally biased region" description="Polar residues" evidence="7">
    <location>
        <begin position="12"/>
        <end position="21"/>
    </location>
</feature>
<name>A0A1D1W3Z1_RAMVA</name>
<feature type="region of interest" description="Disordered" evidence="7">
    <location>
        <begin position="1"/>
        <end position="37"/>
    </location>
</feature>
<dbReference type="InterPro" id="IPR009071">
    <property type="entry name" value="HMG_box_dom"/>
</dbReference>
<dbReference type="InterPro" id="IPR058606">
    <property type="entry name" value="HTH_Cic_C"/>
</dbReference>
<dbReference type="GO" id="GO:0005634">
    <property type="term" value="C:nucleus"/>
    <property type="evidence" value="ECO:0007669"/>
    <property type="project" value="UniProtKB-UniRule"/>
</dbReference>
<keyword evidence="2" id="KW-0805">Transcription regulation</keyword>
<dbReference type="OrthoDB" id="2377365at2759"/>
<gene>
    <name evidence="9" type="primary">RvY_17928-1</name>
    <name evidence="9" type="synonym">RvY_17928.1</name>
    <name evidence="9" type="ORF">RvY_17928</name>
</gene>
<dbReference type="EMBL" id="BDGG01000017">
    <property type="protein sequence ID" value="GAV08200.1"/>
    <property type="molecule type" value="Genomic_DNA"/>
</dbReference>
<keyword evidence="4" id="KW-0804">Transcription</keyword>
<feature type="compositionally biased region" description="Basic and acidic residues" evidence="7">
    <location>
        <begin position="767"/>
        <end position="779"/>
    </location>
</feature>
<feature type="region of interest" description="Disordered" evidence="7">
    <location>
        <begin position="549"/>
        <end position="594"/>
    </location>
</feature>
<evidence type="ECO:0000256" key="4">
    <source>
        <dbReference type="ARBA" id="ARBA00023163"/>
    </source>
</evidence>
<evidence type="ECO:0000313" key="10">
    <source>
        <dbReference type="Proteomes" id="UP000186922"/>
    </source>
</evidence>
<dbReference type="PROSITE" id="PS50118">
    <property type="entry name" value="HMG_BOX_2"/>
    <property type="match status" value="1"/>
</dbReference>
<evidence type="ECO:0000256" key="6">
    <source>
        <dbReference type="PROSITE-ProRule" id="PRU00267"/>
    </source>
</evidence>
<feature type="compositionally biased region" description="Polar residues" evidence="7">
    <location>
        <begin position="357"/>
        <end position="373"/>
    </location>
</feature>
<evidence type="ECO:0000256" key="1">
    <source>
        <dbReference type="ARBA" id="ARBA00022553"/>
    </source>
</evidence>
<feature type="compositionally biased region" description="Low complexity" evidence="7">
    <location>
        <begin position="458"/>
        <end position="475"/>
    </location>
</feature>
<feature type="region of interest" description="Disordered" evidence="7">
    <location>
        <begin position="316"/>
        <end position="373"/>
    </location>
</feature>
<dbReference type="CDD" id="cd21990">
    <property type="entry name" value="HMG-box_CIC-like"/>
    <property type="match status" value="1"/>
</dbReference>
<dbReference type="SUPFAM" id="SSF47095">
    <property type="entry name" value="HMG-box"/>
    <property type="match status" value="1"/>
</dbReference>
<feature type="region of interest" description="Disordered" evidence="7">
    <location>
        <begin position="108"/>
        <end position="129"/>
    </location>
</feature>
<comment type="caution">
    <text evidence="9">The sequence shown here is derived from an EMBL/GenBank/DDBJ whole genome shotgun (WGS) entry which is preliminary data.</text>
</comment>
<organism evidence="9 10">
    <name type="scientific">Ramazzottius varieornatus</name>
    <name type="common">Water bear</name>
    <name type="synonym">Tardigrade</name>
    <dbReference type="NCBI Taxonomy" id="947166"/>
    <lineage>
        <taxon>Eukaryota</taxon>
        <taxon>Metazoa</taxon>
        <taxon>Ecdysozoa</taxon>
        <taxon>Tardigrada</taxon>
        <taxon>Eutardigrada</taxon>
        <taxon>Parachela</taxon>
        <taxon>Hypsibioidea</taxon>
        <taxon>Ramazzottiidae</taxon>
        <taxon>Ramazzottius</taxon>
    </lineage>
</organism>
<dbReference type="PANTHER" id="PTHR13059:SF13">
    <property type="entry name" value="PROTEIN CAPICUA HOMOLOG"/>
    <property type="match status" value="1"/>
</dbReference>
<dbReference type="GO" id="GO:0000977">
    <property type="term" value="F:RNA polymerase II transcription regulatory region sequence-specific DNA binding"/>
    <property type="evidence" value="ECO:0007669"/>
    <property type="project" value="TreeGrafter"/>
</dbReference>
<accession>A0A1D1W3Z1</accession>
<reference evidence="9 10" key="1">
    <citation type="journal article" date="2016" name="Nat. Commun.">
        <title>Extremotolerant tardigrade genome and improved radiotolerance of human cultured cells by tardigrade-unique protein.</title>
        <authorList>
            <person name="Hashimoto T."/>
            <person name="Horikawa D.D."/>
            <person name="Saito Y."/>
            <person name="Kuwahara H."/>
            <person name="Kozuka-Hata H."/>
            <person name="Shin-I T."/>
            <person name="Minakuchi Y."/>
            <person name="Ohishi K."/>
            <person name="Motoyama A."/>
            <person name="Aizu T."/>
            <person name="Enomoto A."/>
            <person name="Kondo K."/>
            <person name="Tanaka S."/>
            <person name="Hara Y."/>
            <person name="Koshikawa S."/>
            <person name="Sagara H."/>
            <person name="Miura T."/>
            <person name="Yokobori S."/>
            <person name="Miyagawa K."/>
            <person name="Suzuki Y."/>
            <person name="Kubo T."/>
            <person name="Oyama M."/>
            <person name="Kohara Y."/>
            <person name="Fujiyama A."/>
            <person name="Arakawa K."/>
            <person name="Katayama T."/>
            <person name="Toyoda A."/>
            <person name="Kunieda T."/>
        </authorList>
    </citation>
    <scope>NUCLEOTIDE SEQUENCE [LARGE SCALE GENOMIC DNA]</scope>
    <source>
        <strain evidence="9 10">YOKOZUNA-1</strain>
    </source>
</reference>
<feature type="region of interest" description="Disordered" evidence="7">
    <location>
        <begin position="945"/>
        <end position="1301"/>
    </location>
</feature>
<dbReference type="SMART" id="SM00398">
    <property type="entry name" value="HMG"/>
    <property type="match status" value="1"/>
</dbReference>
<dbReference type="InterPro" id="IPR036910">
    <property type="entry name" value="HMG_box_dom_sf"/>
</dbReference>
<feature type="compositionally biased region" description="Polar residues" evidence="7">
    <location>
        <begin position="1109"/>
        <end position="1121"/>
    </location>
</feature>
<keyword evidence="1" id="KW-0597">Phosphoprotein</keyword>
<feature type="DNA-binding region" description="HMG box" evidence="6">
    <location>
        <begin position="880"/>
        <end position="948"/>
    </location>
</feature>
<feature type="compositionally biased region" description="Low complexity" evidence="7">
    <location>
        <begin position="567"/>
        <end position="579"/>
    </location>
</feature>
<dbReference type="Pfam" id="PF16090">
    <property type="entry name" value="DUF4819"/>
    <property type="match status" value="1"/>
</dbReference>
<dbReference type="GO" id="GO:0000981">
    <property type="term" value="F:DNA-binding transcription factor activity, RNA polymerase II-specific"/>
    <property type="evidence" value="ECO:0007669"/>
    <property type="project" value="TreeGrafter"/>
</dbReference>
<feature type="compositionally biased region" description="Low complexity" evidence="7">
    <location>
        <begin position="1381"/>
        <end position="1391"/>
    </location>
</feature>
<evidence type="ECO:0000259" key="8">
    <source>
        <dbReference type="PROSITE" id="PS50118"/>
    </source>
</evidence>
<keyword evidence="5 6" id="KW-0539">Nucleus</keyword>
<feature type="domain" description="HMG box" evidence="8">
    <location>
        <begin position="880"/>
        <end position="948"/>
    </location>
</feature>
<feature type="compositionally biased region" description="Polar residues" evidence="7">
    <location>
        <begin position="1024"/>
        <end position="1043"/>
    </location>
</feature>
<feature type="compositionally biased region" description="Polar residues" evidence="7">
    <location>
        <begin position="1002"/>
        <end position="1011"/>
    </location>
</feature>
<dbReference type="Proteomes" id="UP000186922">
    <property type="component" value="Unassembled WGS sequence"/>
</dbReference>
<feature type="region of interest" description="Disordered" evidence="7">
    <location>
        <begin position="388"/>
        <end position="417"/>
    </location>
</feature>
<dbReference type="InterPro" id="IPR052412">
    <property type="entry name" value="CC-Dev_Transcription_Reg"/>
</dbReference>
<evidence type="ECO:0000256" key="7">
    <source>
        <dbReference type="SAM" id="MobiDB-lite"/>
    </source>
</evidence>
<dbReference type="FunFam" id="1.10.30.10:FF:000075">
    <property type="entry name" value="Capicua transcriptional repressor a"/>
    <property type="match status" value="1"/>
</dbReference>
<keyword evidence="3 6" id="KW-0238">DNA-binding</keyword>
<feature type="region of interest" description="Disordered" evidence="7">
    <location>
        <begin position="449"/>
        <end position="475"/>
    </location>
</feature>
<dbReference type="Gene3D" id="1.10.30.10">
    <property type="entry name" value="High mobility group box domain"/>
    <property type="match status" value="1"/>
</dbReference>
<feature type="compositionally biased region" description="Polar residues" evidence="7">
    <location>
        <begin position="1173"/>
        <end position="1209"/>
    </location>
</feature>
<dbReference type="InterPro" id="IPR058607">
    <property type="entry name" value="HMG-box_Cic-like"/>
</dbReference>
<feature type="compositionally biased region" description="Basic and acidic residues" evidence="7">
    <location>
        <begin position="23"/>
        <end position="37"/>
    </location>
</feature>
<keyword evidence="10" id="KW-1185">Reference proteome</keyword>
<dbReference type="PANTHER" id="PTHR13059">
    <property type="entry name" value="HMG-BOX TRANSCRIPTION FACTOR BBX"/>
    <property type="match status" value="1"/>
</dbReference>
<proteinExistence type="predicted"/>
<dbReference type="Pfam" id="PF25981">
    <property type="entry name" value="HTH_Cic_C"/>
    <property type="match status" value="1"/>
</dbReference>
<sequence length="1517" mass="163008">MVSGEMARTSPFVIQSASPASESRLDERDRFSLPRTEHTQVEHFLQRQNSSPAKSATSAFLHQHYPLLNGPSPLNSLGLPPSIGPGHNNPSFLFADNEQLINNRDAALPSTSSLSSPTPPTASSVQTSNRKRRLLAWHHHKENGSSPPDTTSARGERVSGTCLRVNLEEYVGERVLVRRAKKEESSSSPYVPGTIHAVDSPSSDMEIILETLPGESLRVPNVLSEEARCQIISDRSPAVHEIPMGSRVCVRLAPKDRSFVQGRVLSCDLTKCPPVFKIAVMENAGDEEKDVDVSRVHIRLLRPPWYEDTAFLQLPRPDFSRHPSSAEVVDVEEGDSSEDELKMPDFGDNNNSNTSTPGPSRSASKLLYSTQHSTESNPANVFGLLSQQDNSASNASSECNLNSTVNSPSPRGYKKGDVISLSNGIRKKFNGKQWRKLCTEKGCSKESQRRGFCSRHLSMQSKSSSSGPTPAGSPSHGANGFYYGLGGRVKHSSGASSVRSEMDWDMENASRGSESLSWQPPANAVLERQVSGGSIQSTPDFKQYFMGSRSVSQNGPEPVAGTMNPVQAQRSRMSSRAASPVDPSTSHQSPVPPRLGPVMDVNLLAPRQSVLVNSVTNAPSPFVSSQLLIRPMQMVPQENTAGAGFGLVPGQAPLQLPGSWNNNNNEAPHSLPPMYGQGGGPRPGVSIEPDSRGRLPASVVIYAASRPNPPPVHPSSGGVMVSAPTVDAGQQVASRPGSGPDLAQKPIPVYFWHQLVPFLPGGYPVQEPHEKHEDDNRERDEDDGNDDGDNSHGHDRGLVVDDGRSNGRPMDAAHSQHHQNNNSVRRTINQAVMSSSHSVAASSVLIDEVDEEDEVFATPSSPGDVVASPAADLIQSGAHIRRPMNAFMIFSKRHRPLVHQKHPNQDNRTVSKILSEWWYSLDADSKKEYQKLAAQIRDAHFKAHPQWKWTSKERKKSMSTAGKKGEAKAGADDREHEPPSGSDVAEKNRVVGPTMVEDAAGPSSSMKNAPSANAAPGSREGTPMGTSDAQSEDNSSIMSTSTGYGLGSPAKRKKLTPSTSGLSKSTKTSTQPIHWAPPDANNAGLSEGVCISIPELPVSSQPPPAHFAPSSQGFASASCETGLNLPRTSKEPAGAPSTSGLSSPTPSVIRSTSVLRFSPEGRGNFNKPDQGDLPSQISVVTAQTSSSSLSTPKQPGESSSYYQLASGQAKSAEYSELAVASQRASSGGTVRLLSPPTVGHTFTLAPTPAQLGKAPGQRGRLSESKSVSEDKEDKGEPLSPAVDRPSSSGQKFFRKTGDGQREKVLSQIDFATRFKELPQFEPGQVEAGLSPLVLANTPSAHELVESYRKKRYGTHHERSREGESPTYGLLSPKNKYGGEPGSASTSLSSAAPTSASLEGNMFFGNSFSLATMADLLRGDLDSNIMESPRTPRTPGGDGPSLRKVLDQRRQLVMQLFEEEKTFFPSTQKTTAFQQAHEDFFPSKSVLQLKIREVRQKLMALSQQTSGENAAAAVDEPT</sequence>
<feature type="compositionally biased region" description="Polar residues" evidence="7">
    <location>
        <begin position="658"/>
        <end position="667"/>
    </location>
</feature>
<feature type="compositionally biased region" description="Basic and acidic residues" evidence="7">
    <location>
        <begin position="1260"/>
        <end position="1276"/>
    </location>
</feature>
<dbReference type="STRING" id="947166.A0A1D1W3Z1"/>
<feature type="compositionally biased region" description="Low complexity" evidence="7">
    <location>
        <begin position="108"/>
        <end position="124"/>
    </location>
</feature>
<feature type="region of interest" description="Disordered" evidence="7">
    <location>
        <begin position="658"/>
        <end position="692"/>
    </location>
</feature>
<protein>
    <recommendedName>
        <fullName evidence="8">HMG box domain-containing protein</fullName>
    </recommendedName>
</protein>
<evidence type="ECO:0000313" key="9">
    <source>
        <dbReference type="EMBL" id="GAV08200.1"/>
    </source>
</evidence>
<feature type="compositionally biased region" description="Low complexity" evidence="7">
    <location>
        <begin position="1056"/>
        <end position="1070"/>
    </location>
</feature>
<feature type="compositionally biased region" description="Basic and acidic residues" evidence="7">
    <location>
        <begin position="1354"/>
        <end position="1363"/>
    </location>
</feature>
<evidence type="ECO:0000256" key="5">
    <source>
        <dbReference type="ARBA" id="ARBA00023242"/>
    </source>
</evidence>
<dbReference type="InterPro" id="IPR032147">
    <property type="entry name" value="Cic_dom"/>
</dbReference>
<feature type="compositionally biased region" description="Polar residues" evidence="7">
    <location>
        <begin position="398"/>
        <end position="409"/>
    </location>
</feature>
<feature type="compositionally biased region" description="Low complexity" evidence="7">
    <location>
        <begin position="1132"/>
        <end position="1147"/>
    </location>
</feature>
<evidence type="ECO:0000256" key="2">
    <source>
        <dbReference type="ARBA" id="ARBA00023015"/>
    </source>
</evidence>
<evidence type="ECO:0000256" key="3">
    <source>
        <dbReference type="ARBA" id="ARBA00023125"/>
    </source>
</evidence>
<feature type="compositionally biased region" description="Basic and acidic residues" evidence="7">
    <location>
        <begin position="963"/>
        <end position="989"/>
    </location>
</feature>
<feature type="compositionally biased region" description="Acidic residues" evidence="7">
    <location>
        <begin position="329"/>
        <end position="338"/>
    </location>
</feature>